<keyword evidence="1" id="KW-0175">Coiled coil</keyword>
<accession>A0A3G5A4F8</accession>
<sequence length="83" mass="9799">MNILNDINKQINLITVELNELQQKQITLGETSKINKQINIELNKQINIELNKQINDLLSKRGQLMEQKRKLCQREKNIDVMEI</sequence>
<evidence type="ECO:0000313" key="2">
    <source>
        <dbReference type="EMBL" id="AYV82098.1"/>
    </source>
</evidence>
<organism evidence="2">
    <name type="scientific">Homavirus sp</name>
    <dbReference type="NCBI Taxonomy" id="2487769"/>
    <lineage>
        <taxon>Viruses</taxon>
        <taxon>Varidnaviria</taxon>
        <taxon>Bamfordvirae</taxon>
        <taxon>Nucleocytoviricota</taxon>
        <taxon>Megaviricetes</taxon>
        <taxon>Imitervirales</taxon>
        <taxon>Mimiviridae</taxon>
        <taxon>Klosneuvirinae</taxon>
    </lineage>
</organism>
<evidence type="ECO:0000256" key="1">
    <source>
        <dbReference type="SAM" id="Coils"/>
    </source>
</evidence>
<proteinExistence type="predicted"/>
<gene>
    <name evidence="2" type="ORF">Homavirus7_4</name>
</gene>
<name>A0A3G5A4F8_9VIRU</name>
<reference evidence="2" key="1">
    <citation type="submission" date="2018-10" db="EMBL/GenBank/DDBJ databases">
        <title>Hidden diversity of soil giant viruses.</title>
        <authorList>
            <person name="Schulz F."/>
            <person name="Alteio L."/>
            <person name="Goudeau D."/>
            <person name="Ryan E.M."/>
            <person name="Malmstrom R.R."/>
            <person name="Blanchard J."/>
            <person name="Woyke T."/>
        </authorList>
    </citation>
    <scope>NUCLEOTIDE SEQUENCE</scope>
    <source>
        <strain evidence="2">HOV1</strain>
    </source>
</reference>
<dbReference type="EMBL" id="MK072338">
    <property type="protein sequence ID" value="AYV82098.1"/>
    <property type="molecule type" value="Genomic_DNA"/>
</dbReference>
<protein>
    <submittedName>
        <fullName evidence="2">Uncharacterized protein</fullName>
    </submittedName>
</protein>
<feature type="coiled-coil region" evidence="1">
    <location>
        <begin position="4"/>
        <end position="67"/>
    </location>
</feature>